<organism evidence="1 2">
    <name type="scientific">Parascaris equorum</name>
    <name type="common">Equine roundworm</name>
    <dbReference type="NCBI Taxonomy" id="6256"/>
    <lineage>
        <taxon>Eukaryota</taxon>
        <taxon>Metazoa</taxon>
        <taxon>Ecdysozoa</taxon>
        <taxon>Nematoda</taxon>
        <taxon>Chromadorea</taxon>
        <taxon>Rhabditida</taxon>
        <taxon>Spirurina</taxon>
        <taxon>Ascaridomorpha</taxon>
        <taxon>Ascaridoidea</taxon>
        <taxon>Ascarididae</taxon>
        <taxon>Parascaris</taxon>
    </lineage>
</organism>
<dbReference type="Proteomes" id="UP000887564">
    <property type="component" value="Unplaced"/>
</dbReference>
<name>A0A914SK04_PAREQ</name>
<dbReference type="AlphaFoldDB" id="A0A914SK04"/>
<dbReference type="WBParaSite" id="PEQ_0001433401-mRNA-1">
    <property type="protein sequence ID" value="PEQ_0001433401-mRNA-1"/>
    <property type="gene ID" value="PEQ_0001433401"/>
</dbReference>
<keyword evidence="1" id="KW-1185">Reference proteome</keyword>
<reference evidence="2" key="1">
    <citation type="submission" date="2022-11" db="UniProtKB">
        <authorList>
            <consortium name="WormBaseParasite"/>
        </authorList>
    </citation>
    <scope>IDENTIFICATION</scope>
</reference>
<evidence type="ECO:0000313" key="1">
    <source>
        <dbReference type="Proteomes" id="UP000887564"/>
    </source>
</evidence>
<protein>
    <submittedName>
        <fullName evidence="2">Uncharacterized protein</fullName>
    </submittedName>
</protein>
<evidence type="ECO:0000313" key="2">
    <source>
        <dbReference type="WBParaSite" id="PEQ_0001433401-mRNA-1"/>
    </source>
</evidence>
<accession>A0A914SK04</accession>
<sequence>MRVSQERCASTYSVRYFSLEIQYVGSNEIGRVLTIFELCLQKSGSQILEHRHYLVPRCFTLTLNANEKLFFFQEEFCAVNQTLWVSSLDVASMISVLSVDPMAKYNYCY</sequence>
<proteinExistence type="predicted"/>